<protein>
    <submittedName>
        <fullName evidence="2">Transposase</fullName>
    </submittedName>
</protein>
<reference evidence="1" key="2">
    <citation type="submission" date="2014-05" db="EMBL/GenBank/DDBJ databases">
        <title>The genome and life-stage specific transcriptomes of Globodera pallida elucidate key aspects of plant parasitism by a cyst nematode.</title>
        <authorList>
            <person name="Cotton J.A."/>
            <person name="Lilley C.J."/>
            <person name="Jones L.M."/>
            <person name="Kikuchi T."/>
            <person name="Reid A.J."/>
            <person name="Thorpe P."/>
            <person name="Tsai I.J."/>
            <person name="Beasley H."/>
            <person name="Blok V."/>
            <person name="Cock P.J.A."/>
            <person name="Van den Akker S.E."/>
            <person name="Holroyd N."/>
            <person name="Hunt M."/>
            <person name="Mantelin S."/>
            <person name="Naghra H."/>
            <person name="Pain A."/>
            <person name="Palomares-Rius J.E."/>
            <person name="Zarowiecki M."/>
            <person name="Berriman M."/>
            <person name="Jones J.T."/>
            <person name="Urwin P.E."/>
        </authorList>
    </citation>
    <scope>NUCLEOTIDE SEQUENCE [LARGE SCALE GENOMIC DNA]</scope>
    <source>
        <strain evidence="1">Lindley</strain>
    </source>
</reference>
<reference evidence="1" key="1">
    <citation type="submission" date="2013-12" db="EMBL/GenBank/DDBJ databases">
        <authorList>
            <person name="Aslett M."/>
        </authorList>
    </citation>
    <scope>NUCLEOTIDE SEQUENCE [LARGE SCALE GENOMIC DNA]</scope>
    <source>
        <strain evidence="1">Lindley</strain>
    </source>
</reference>
<name>A0A183CT28_GLOPA</name>
<keyword evidence="1" id="KW-1185">Reference proteome</keyword>
<dbReference type="WBParaSite" id="GPLIN_001603600">
    <property type="protein sequence ID" value="GPLIN_001603600"/>
    <property type="gene ID" value="GPLIN_001603600"/>
</dbReference>
<reference evidence="2" key="3">
    <citation type="submission" date="2016-06" db="UniProtKB">
        <authorList>
            <consortium name="WormBaseParasite"/>
        </authorList>
    </citation>
    <scope>IDENTIFICATION</scope>
</reference>
<sequence length="51" mass="5539">NAQARAIMRRANLVGAQCGISYITSSDAKLVERGGFTKRGPFRTKAKGQRT</sequence>
<dbReference type="AlphaFoldDB" id="A0A183CT28"/>
<organism evidence="1 2">
    <name type="scientific">Globodera pallida</name>
    <name type="common">Potato cyst nematode worm</name>
    <name type="synonym">Heterodera pallida</name>
    <dbReference type="NCBI Taxonomy" id="36090"/>
    <lineage>
        <taxon>Eukaryota</taxon>
        <taxon>Metazoa</taxon>
        <taxon>Ecdysozoa</taxon>
        <taxon>Nematoda</taxon>
        <taxon>Chromadorea</taxon>
        <taxon>Rhabditida</taxon>
        <taxon>Tylenchina</taxon>
        <taxon>Tylenchomorpha</taxon>
        <taxon>Tylenchoidea</taxon>
        <taxon>Heteroderidae</taxon>
        <taxon>Heteroderinae</taxon>
        <taxon>Globodera</taxon>
    </lineage>
</organism>
<accession>A0A183CT28</accession>
<evidence type="ECO:0000313" key="2">
    <source>
        <dbReference type="WBParaSite" id="GPLIN_001603600"/>
    </source>
</evidence>
<evidence type="ECO:0000313" key="1">
    <source>
        <dbReference type="Proteomes" id="UP000050741"/>
    </source>
</evidence>
<proteinExistence type="predicted"/>
<dbReference type="Proteomes" id="UP000050741">
    <property type="component" value="Unassembled WGS sequence"/>
</dbReference>